<keyword evidence="2 5" id="KW-0812">Transmembrane</keyword>
<feature type="non-terminal residue" evidence="7">
    <location>
        <position position="1"/>
    </location>
</feature>
<dbReference type="AlphaFoldDB" id="A0A951Q390"/>
<dbReference type="InterPro" id="IPR011701">
    <property type="entry name" value="MFS"/>
</dbReference>
<protein>
    <submittedName>
        <fullName evidence="7">MFS transporter</fullName>
    </submittedName>
</protein>
<reference evidence="7" key="2">
    <citation type="journal article" date="2022" name="Microbiol. Resour. Announc.">
        <title>Metagenome Sequencing to Explore Phylogenomics of Terrestrial Cyanobacteria.</title>
        <authorList>
            <person name="Ward R.D."/>
            <person name="Stajich J.E."/>
            <person name="Johansen J.R."/>
            <person name="Huntemann M."/>
            <person name="Clum A."/>
            <person name="Foster B."/>
            <person name="Foster B."/>
            <person name="Roux S."/>
            <person name="Palaniappan K."/>
            <person name="Varghese N."/>
            <person name="Mukherjee S."/>
            <person name="Reddy T.B.K."/>
            <person name="Daum C."/>
            <person name="Copeland A."/>
            <person name="Chen I.A."/>
            <person name="Ivanova N.N."/>
            <person name="Kyrpides N.C."/>
            <person name="Shapiro N."/>
            <person name="Eloe-Fadrosh E.A."/>
            <person name="Pietrasiak N."/>
        </authorList>
    </citation>
    <scope>NUCLEOTIDE SEQUENCE</scope>
    <source>
        <strain evidence="7">JT2-VF2</strain>
    </source>
</reference>
<evidence type="ECO:0000256" key="5">
    <source>
        <dbReference type="SAM" id="Phobius"/>
    </source>
</evidence>
<name>A0A951Q390_9NOST</name>
<organism evidence="7 8">
    <name type="scientific">Mojavia pulchra JT2-VF2</name>
    <dbReference type="NCBI Taxonomy" id="287848"/>
    <lineage>
        <taxon>Bacteria</taxon>
        <taxon>Bacillati</taxon>
        <taxon>Cyanobacteriota</taxon>
        <taxon>Cyanophyceae</taxon>
        <taxon>Nostocales</taxon>
        <taxon>Nostocaceae</taxon>
    </lineage>
</organism>
<evidence type="ECO:0000259" key="6">
    <source>
        <dbReference type="PROSITE" id="PS50850"/>
    </source>
</evidence>
<evidence type="ECO:0000313" key="7">
    <source>
        <dbReference type="EMBL" id="MBW4564608.1"/>
    </source>
</evidence>
<dbReference type="SUPFAM" id="SSF103473">
    <property type="entry name" value="MFS general substrate transporter"/>
    <property type="match status" value="1"/>
</dbReference>
<evidence type="ECO:0000256" key="2">
    <source>
        <dbReference type="ARBA" id="ARBA00022692"/>
    </source>
</evidence>
<dbReference type="Pfam" id="PF07690">
    <property type="entry name" value="MFS_1"/>
    <property type="match status" value="1"/>
</dbReference>
<evidence type="ECO:0000313" key="8">
    <source>
        <dbReference type="Proteomes" id="UP000715781"/>
    </source>
</evidence>
<evidence type="ECO:0000256" key="1">
    <source>
        <dbReference type="ARBA" id="ARBA00004651"/>
    </source>
</evidence>
<comment type="caution">
    <text evidence="7">The sequence shown here is derived from an EMBL/GenBank/DDBJ whole genome shotgun (WGS) entry which is preliminary data.</text>
</comment>
<evidence type="ECO:0000256" key="4">
    <source>
        <dbReference type="ARBA" id="ARBA00023136"/>
    </source>
</evidence>
<keyword evidence="3 5" id="KW-1133">Transmembrane helix</keyword>
<feature type="transmembrane region" description="Helical" evidence="5">
    <location>
        <begin position="73"/>
        <end position="92"/>
    </location>
</feature>
<dbReference type="GO" id="GO:0005886">
    <property type="term" value="C:plasma membrane"/>
    <property type="evidence" value="ECO:0007669"/>
    <property type="project" value="UniProtKB-SubCell"/>
</dbReference>
<dbReference type="Gene3D" id="1.20.1250.20">
    <property type="entry name" value="MFS general substrate transporter like domains"/>
    <property type="match status" value="1"/>
</dbReference>
<dbReference type="InterPro" id="IPR020846">
    <property type="entry name" value="MFS_dom"/>
</dbReference>
<keyword evidence="4 5" id="KW-0472">Membrane</keyword>
<comment type="subcellular location">
    <subcellularLocation>
        <location evidence="1">Cell membrane</location>
        <topology evidence="1">Multi-pass membrane protein</topology>
    </subcellularLocation>
</comment>
<sequence>ISLLPLIVCLAIAGTGLGVSMTGLQTSAIEALPPQEAGVASGVFSTSRYLGSIVGSSLLASLLKSASGEDSRFGAVFLLVAIACASCVSPVFNSATETPKYSYVLGLI</sequence>
<dbReference type="PROSITE" id="PS50850">
    <property type="entry name" value="MFS"/>
    <property type="match status" value="1"/>
</dbReference>
<dbReference type="InterPro" id="IPR036259">
    <property type="entry name" value="MFS_trans_sf"/>
</dbReference>
<feature type="domain" description="Major facilitator superfamily (MFS) profile" evidence="6">
    <location>
        <begin position="1"/>
        <end position="108"/>
    </location>
</feature>
<dbReference type="EMBL" id="JAHHHN010000024">
    <property type="protein sequence ID" value="MBW4564608.1"/>
    <property type="molecule type" value="Genomic_DNA"/>
</dbReference>
<dbReference type="Proteomes" id="UP000715781">
    <property type="component" value="Unassembled WGS sequence"/>
</dbReference>
<proteinExistence type="predicted"/>
<reference evidence="7" key="1">
    <citation type="submission" date="2021-05" db="EMBL/GenBank/DDBJ databases">
        <authorList>
            <person name="Pietrasiak N."/>
            <person name="Ward R."/>
            <person name="Stajich J.E."/>
            <person name="Kurbessoian T."/>
        </authorList>
    </citation>
    <scope>NUCLEOTIDE SEQUENCE</scope>
    <source>
        <strain evidence="7">JT2-VF2</strain>
    </source>
</reference>
<accession>A0A951Q390</accession>
<evidence type="ECO:0000256" key="3">
    <source>
        <dbReference type="ARBA" id="ARBA00022989"/>
    </source>
</evidence>
<gene>
    <name evidence="7" type="ORF">KME32_26470</name>
</gene>
<dbReference type="GO" id="GO:0022857">
    <property type="term" value="F:transmembrane transporter activity"/>
    <property type="evidence" value="ECO:0007669"/>
    <property type="project" value="InterPro"/>
</dbReference>